<proteinExistence type="predicted"/>
<keyword evidence="3" id="KW-1185">Reference proteome</keyword>
<keyword evidence="1" id="KW-0472">Membrane</keyword>
<keyword evidence="1" id="KW-0812">Transmembrane</keyword>
<sequence length="133" mass="14433">MFYSFQHLYLSPPGLNLFLSILFYLILFISFYLLLTQSLLLSPRLEGNGMISAHCHLCLPGSSDSPASTSLVAGTTGVHYHTQLIFVFLVETRFHHVGQTGLELLASRDLPALASQSAGIAGVSHCARPSTVL</sequence>
<accession>A0A8I5NNX1</accession>
<name>A0A8I5NNX1_PAPAN</name>
<reference evidence="2" key="2">
    <citation type="submission" date="2025-08" db="UniProtKB">
        <authorList>
            <consortium name="Ensembl"/>
        </authorList>
    </citation>
    <scope>IDENTIFICATION</scope>
</reference>
<dbReference type="PRINTS" id="PR02045">
    <property type="entry name" value="F138DOMAIN"/>
</dbReference>
<dbReference type="Ensembl" id="ENSPANT00000061571.1">
    <property type="protein sequence ID" value="ENSPANP00000055455.1"/>
    <property type="gene ID" value="ENSPANG00000045341.1"/>
</dbReference>
<dbReference type="Proteomes" id="UP000028761">
    <property type="component" value="Chromosome 7"/>
</dbReference>
<reference evidence="2" key="3">
    <citation type="submission" date="2025-09" db="UniProtKB">
        <authorList>
            <consortium name="Ensembl"/>
        </authorList>
    </citation>
    <scope>IDENTIFICATION</scope>
</reference>
<keyword evidence="1" id="KW-1133">Transmembrane helix</keyword>
<protein>
    <submittedName>
        <fullName evidence="2">Uncharacterized protein</fullName>
    </submittedName>
</protein>
<dbReference type="AlphaFoldDB" id="A0A8I5NNX1"/>
<organism evidence="2 3">
    <name type="scientific">Papio anubis</name>
    <name type="common">Olive baboon</name>
    <dbReference type="NCBI Taxonomy" id="9555"/>
    <lineage>
        <taxon>Eukaryota</taxon>
        <taxon>Metazoa</taxon>
        <taxon>Chordata</taxon>
        <taxon>Craniata</taxon>
        <taxon>Vertebrata</taxon>
        <taxon>Euteleostomi</taxon>
        <taxon>Mammalia</taxon>
        <taxon>Eutheria</taxon>
        <taxon>Euarchontoglires</taxon>
        <taxon>Primates</taxon>
        <taxon>Haplorrhini</taxon>
        <taxon>Catarrhini</taxon>
        <taxon>Cercopithecidae</taxon>
        <taxon>Cercopithecinae</taxon>
        <taxon>Papio</taxon>
    </lineage>
</organism>
<dbReference type="GeneTree" id="ENSGT01150000286943"/>
<feature type="transmembrane region" description="Helical" evidence="1">
    <location>
        <begin position="15"/>
        <end position="35"/>
    </location>
</feature>
<evidence type="ECO:0000313" key="3">
    <source>
        <dbReference type="Proteomes" id="UP000028761"/>
    </source>
</evidence>
<evidence type="ECO:0000256" key="1">
    <source>
        <dbReference type="SAM" id="Phobius"/>
    </source>
</evidence>
<reference evidence="2 3" key="1">
    <citation type="submission" date="2012-03" db="EMBL/GenBank/DDBJ databases">
        <title>Whole Genome Assembly of Papio anubis.</title>
        <authorList>
            <person name="Liu Y.L."/>
            <person name="Abraham K.A."/>
            <person name="Akbar H.A."/>
            <person name="Ali S.A."/>
            <person name="Anosike U.A."/>
            <person name="Aqrawi P.A."/>
            <person name="Arias F.A."/>
            <person name="Attaway T.A."/>
            <person name="Awwad R.A."/>
            <person name="Babu C.B."/>
            <person name="Bandaranaike D.B."/>
            <person name="Battles P.B."/>
            <person name="Bell A.B."/>
            <person name="Beltran B.B."/>
            <person name="Berhane-Mersha D.B."/>
            <person name="Bess C.B."/>
            <person name="Bickham C.B."/>
            <person name="Bolden T.B."/>
            <person name="Carter K.C."/>
            <person name="Chau D.C."/>
            <person name="Chavez A.C."/>
            <person name="Clerc-Blankenburg K.C."/>
            <person name="Coyle M.C."/>
            <person name="Dao M.D."/>
            <person name="Davila M.L.D."/>
            <person name="Davy-Carroll L.D."/>
            <person name="Denson S.D."/>
            <person name="Dinh H.D."/>
            <person name="Fernandez S.F."/>
            <person name="Fernando P.F."/>
            <person name="Forbes L.F."/>
            <person name="Francis C.F."/>
            <person name="Francisco L.F."/>
            <person name="Fu Q.F."/>
            <person name="Garcia-Iii R.G."/>
            <person name="Garrett T.G."/>
            <person name="Gross S.G."/>
            <person name="Gubbala S.G."/>
            <person name="Hirani K.H."/>
            <person name="Hogues M.H."/>
            <person name="Hollins B.H."/>
            <person name="Jackson L.J."/>
            <person name="Javaid M.J."/>
            <person name="Jhangiani S.J."/>
            <person name="Johnson A.J."/>
            <person name="Johnson B.J."/>
            <person name="Jones J.J."/>
            <person name="Joshi V.J."/>
            <person name="Kalu J.K."/>
            <person name="Khan N.K."/>
            <person name="Korchina V.K."/>
            <person name="Kovar C.K."/>
            <person name="Lago L.L."/>
            <person name="Lara F.L."/>
            <person name="Le T.-K.L."/>
            <person name="Lee S.L."/>
            <person name="Legall-Iii F.L."/>
            <person name="Lemon S.L."/>
            <person name="Liu J.L."/>
            <person name="Liu Y.-S.L."/>
            <person name="Liyanage D.L."/>
            <person name="Lopez J.L."/>
            <person name="Lorensuhewa L.L."/>
            <person name="Mata R.M."/>
            <person name="Mathew T.M."/>
            <person name="Mercado C.M."/>
            <person name="Mercado I.M."/>
            <person name="Morales K.M."/>
            <person name="Morgan M.M."/>
            <person name="Munidasa M.M."/>
            <person name="Ngo D.N."/>
            <person name="Nguyen L.N."/>
            <person name="Nguyen T.N."/>
            <person name="Nguyen N.N."/>
            <person name="Obregon M.O."/>
            <person name="Okwuonu G.O."/>
            <person name="Ongeri F.O."/>
            <person name="Onwere C.O."/>
            <person name="Osifeso I.O."/>
            <person name="Parra A.P."/>
            <person name="Patil S.P."/>
            <person name="Perez A.P."/>
            <person name="Perez Y.P."/>
            <person name="Pham C.P."/>
            <person name="Pu L.-L.P."/>
            <person name="Puazo M.P."/>
            <person name="Quiroz J.Q."/>
            <person name="Rouhana J.R."/>
            <person name="Ruiz M.R."/>
            <person name="Ruiz S.-J.R."/>
            <person name="Saada N.S."/>
            <person name="Santibanez J.S."/>
            <person name="Scheel M.S."/>
            <person name="Schneider B.S."/>
            <person name="Simmons D.S."/>
            <person name="Sisson I.S."/>
            <person name="Tang L.-Y.T."/>
            <person name="Thornton R.T."/>
            <person name="Tisius J.T."/>
            <person name="Toledanes G.T."/>
            <person name="Trejos Z.T."/>
            <person name="Usmani K.U."/>
            <person name="Varghese R.V."/>
            <person name="Vattathil S.V."/>
            <person name="Vee V.V."/>
            <person name="Walker D.W."/>
            <person name="Weissenberger G.W."/>
            <person name="White C.W."/>
            <person name="Williams A.W."/>
            <person name="Woodworth J.W."/>
            <person name="Wright R.W."/>
            <person name="Zhu Y.Z."/>
            <person name="Han Y.H."/>
            <person name="Newsham I.N."/>
            <person name="Nazareth L.N."/>
            <person name="Worley K.W."/>
            <person name="Muzny D.M."/>
            <person name="Rogers J.R."/>
            <person name="Gibbs R.G."/>
        </authorList>
    </citation>
    <scope>NUCLEOTIDE SEQUENCE [LARGE SCALE GENOMIC DNA]</scope>
</reference>
<dbReference type="OMA" id="LASFKHR"/>
<evidence type="ECO:0000313" key="2">
    <source>
        <dbReference type="Ensembl" id="ENSPANP00000055455.1"/>
    </source>
</evidence>
<dbReference type="PANTHER" id="PTHR12138">
    <property type="entry name" value="PRIMATE-EXPANDED PROTEIN FAMILY"/>
    <property type="match status" value="1"/>
</dbReference>
<dbReference type="PANTHER" id="PTHR12138:SF152">
    <property type="entry name" value="C2H2-TYPE DOMAIN-CONTAINING PROTEIN"/>
    <property type="match status" value="1"/>
</dbReference>